<evidence type="ECO:0000313" key="2">
    <source>
        <dbReference type="EMBL" id="PIA64859.1"/>
    </source>
</evidence>
<sequence length="144" mass="16212">MYYKKHLVEGKGELFLLRRVRCAMEPGAGEAHLTLAFVIKKIDLTGPKWVSVEDLDKDSAVFVGNNDFFSLSASNVPGCKGNCIYFTDDCLDQFVSNGYLDCLEDDIYGGHDIGMYNNETDAFDRFYPSESNLIKPPPLWFTTC</sequence>
<name>A0A2G5FA17_AQUCA</name>
<dbReference type="Proteomes" id="UP000230069">
    <property type="component" value="Unassembled WGS sequence"/>
</dbReference>
<reference evidence="2 3" key="1">
    <citation type="submission" date="2017-09" db="EMBL/GenBank/DDBJ databases">
        <title>WGS assembly of Aquilegia coerulea Goldsmith.</title>
        <authorList>
            <person name="Hodges S."/>
            <person name="Kramer E."/>
            <person name="Nordborg M."/>
            <person name="Tomkins J."/>
            <person name="Borevitz J."/>
            <person name="Derieg N."/>
            <person name="Yan J."/>
            <person name="Mihaltcheva S."/>
            <person name="Hayes R.D."/>
            <person name="Rokhsar D."/>
        </authorList>
    </citation>
    <scope>NUCLEOTIDE SEQUENCE [LARGE SCALE GENOMIC DNA]</scope>
    <source>
        <strain evidence="3">cv. Goldsmith</strain>
    </source>
</reference>
<dbReference type="EMBL" id="KZ305018">
    <property type="protein sequence ID" value="PIA64859.1"/>
    <property type="molecule type" value="Genomic_DNA"/>
</dbReference>
<dbReference type="AlphaFoldDB" id="A0A2G5FA17"/>
<feature type="domain" description="KIB1-4 beta-propeller" evidence="1">
    <location>
        <begin position="3"/>
        <end position="117"/>
    </location>
</feature>
<dbReference type="PANTHER" id="PTHR44259">
    <property type="entry name" value="OS07G0183000 PROTEIN-RELATED"/>
    <property type="match status" value="1"/>
</dbReference>
<protein>
    <recommendedName>
        <fullName evidence="1">KIB1-4 beta-propeller domain-containing protein</fullName>
    </recommendedName>
</protein>
<dbReference type="InterPro" id="IPR005174">
    <property type="entry name" value="KIB1-4_b-propeller"/>
</dbReference>
<dbReference type="OrthoDB" id="642536at2759"/>
<dbReference type="Pfam" id="PF03478">
    <property type="entry name" value="Beta-prop_KIB1-4"/>
    <property type="match status" value="1"/>
</dbReference>
<evidence type="ECO:0000313" key="3">
    <source>
        <dbReference type="Proteomes" id="UP000230069"/>
    </source>
</evidence>
<keyword evidence="3" id="KW-1185">Reference proteome</keyword>
<proteinExistence type="predicted"/>
<dbReference type="InterPro" id="IPR050942">
    <property type="entry name" value="F-box_BR-signaling"/>
</dbReference>
<evidence type="ECO:0000259" key="1">
    <source>
        <dbReference type="Pfam" id="PF03478"/>
    </source>
</evidence>
<accession>A0A2G5FA17</accession>
<dbReference type="PANTHER" id="PTHR44259:SF114">
    <property type="entry name" value="OS06G0707300 PROTEIN"/>
    <property type="match status" value="1"/>
</dbReference>
<organism evidence="2 3">
    <name type="scientific">Aquilegia coerulea</name>
    <name type="common">Rocky mountain columbine</name>
    <dbReference type="NCBI Taxonomy" id="218851"/>
    <lineage>
        <taxon>Eukaryota</taxon>
        <taxon>Viridiplantae</taxon>
        <taxon>Streptophyta</taxon>
        <taxon>Embryophyta</taxon>
        <taxon>Tracheophyta</taxon>
        <taxon>Spermatophyta</taxon>
        <taxon>Magnoliopsida</taxon>
        <taxon>Ranunculales</taxon>
        <taxon>Ranunculaceae</taxon>
        <taxon>Thalictroideae</taxon>
        <taxon>Aquilegia</taxon>
    </lineage>
</organism>
<gene>
    <name evidence="2" type="ORF">AQUCO_00100373v1</name>
</gene>
<dbReference type="InParanoid" id="A0A2G5FA17"/>